<dbReference type="CDD" id="cd00054">
    <property type="entry name" value="EGF_CA"/>
    <property type="match status" value="1"/>
</dbReference>
<organism evidence="10 11">
    <name type="scientific">Fraxinus pennsylvanica</name>
    <dbReference type="NCBI Taxonomy" id="56036"/>
    <lineage>
        <taxon>Eukaryota</taxon>
        <taxon>Viridiplantae</taxon>
        <taxon>Streptophyta</taxon>
        <taxon>Embryophyta</taxon>
        <taxon>Tracheophyta</taxon>
        <taxon>Spermatophyta</taxon>
        <taxon>Magnoliopsida</taxon>
        <taxon>eudicotyledons</taxon>
        <taxon>Gunneridae</taxon>
        <taxon>Pentapetalae</taxon>
        <taxon>asterids</taxon>
        <taxon>lamiids</taxon>
        <taxon>Lamiales</taxon>
        <taxon>Oleaceae</taxon>
        <taxon>Oleeae</taxon>
        <taxon>Fraxinus</taxon>
    </lineage>
</organism>
<dbReference type="SMART" id="SM00179">
    <property type="entry name" value="EGF_CA"/>
    <property type="match status" value="1"/>
</dbReference>
<keyword evidence="4" id="KW-0677">Repeat</keyword>
<evidence type="ECO:0000256" key="5">
    <source>
        <dbReference type="ARBA" id="ARBA00023157"/>
    </source>
</evidence>
<evidence type="ECO:0000256" key="4">
    <source>
        <dbReference type="ARBA" id="ARBA00022737"/>
    </source>
</evidence>
<comment type="subcellular location">
    <subcellularLocation>
        <location evidence="1">Membrane</location>
        <topology evidence="1">Single-pass membrane protein</topology>
    </subcellularLocation>
</comment>
<dbReference type="Pfam" id="PF13947">
    <property type="entry name" value="GUB_WAK_bind"/>
    <property type="match status" value="1"/>
</dbReference>
<dbReference type="InterPro" id="IPR025287">
    <property type="entry name" value="WAK_GUB"/>
</dbReference>
<dbReference type="Gene3D" id="2.10.25.10">
    <property type="entry name" value="Laminin"/>
    <property type="match status" value="1"/>
</dbReference>
<keyword evidence="7" id="KW-1133">Transmembrane helix</keyword>
<dbReference type="InterPro" id="IPR000152">
    <property type="entry name" value="EGF-type_Asp/Asn_hydroxyl_site"/>
</dbReference>
<feature type="region of interest" description="Disordered" evidence="6">
    <location>
        <begin position="169"/>
        <end position="188"/>
    </location>
</feature>
<dbReference type="AlphaFoldDB" id="A0AAD1ZCY0"/>
<evidence type="ECO:0000313" key="10">
    <source>
        <dbReference type="EMBL" id="CAI9767174.1"/>
    </source>
</evidence>
<feature type="transmembrane region" description="Helical" evidence="7">
    <location>
        <begin position="131"/>
        <end position="153"/>
    </location>
</feature>
<feature type="compositionally biased region" description="Gly residues" evidence="6">
    <location>
        <begin position="169"/>
        <end position="179"/>
    </location>
</feature>
<keyword evidence="2" id="KW-0245">EGF-like domain</keyword>
<evidence type="ECO:0000313" key="11">
    <source>
        <dbReference type="Proteomes" id="UP000834106"/>
    </source>
</evidence>
<dbReference type="Pfam" id="PF07645">
    <property type="entry name" value="EGF_CA"/>
    <property type="match status" value="1"/>
</dbReference>
<dbReference type="Proteomes" id="UP000834106">
    <property type="component" value="Chromosome 9"/>
</dbReference>
<dbReference type="InterPro" id="IPR001881">
    <property type="entry name" value="EGF-like_Ca-bd_dom"/>
</dbReference>
<keyword evidence="5" id="KW-1015">Disulfide bond</keyword>
<protein>
    <recommendedName>
        <fullName evidence="9">EGF-like calcium-binding domain-containing protein</fullName>
    </recommendedName>
</protein>
<evidence type="ECO:0000256" key="8">
    <source>
        <dbReference type="SAM" id="SignalP"/>
    </source>
</evidence>
<evidence type="ECO:0000259" key="9">
    <source>
        <dbReference type="SMART" id="SM00179"/>
    </source>
</evidence>
<evidence type="ECO:0000256" key="2">
    <source>
        <dbReference type="ARBA" id="ARBA00022536"/>
    </source>
</evidence>
<evidence type="ECO:0000256" key="6">
    <source>
        <dbReference type="SAM" id="MobiDB-lite"/>
    </source>
</evidence>
<feature type="chain" id="PRO_5042186465" description="EGF-like calcium-binding domain-containing protein" evidence="8">
    <location>
        <begin position="25"/>
        <end position="234"/>
    </location>
</feature>
<evidence type="ECO:0000256" key="7">
    <source>
        <dbReference type="SAM" id="Phobius"/>
    </source>
</evidence>
<proteinExistence type="predicted"/>
<dbReference type="EMBL" id="OU503044">
    <property type="protein sequence ID" value="CAI9767174.1"/>
    <property type="molecule type" value="Genomic_DNA"/>
</dbReference>
<feature type="domain" description="EGF-like calcium-binding" evidence="9">
    <location>
        <begin position="80"/>
        <end position="122"/>
    </location>
</feature>
<dbReference type="GO" id="GO:0030247">
    <property type="term" value="F:polysaccharide binding"/>
    <property type="evidence" value="ECO:0007669"/>
    <property type="project" value="InterPro"/>
</dbReference>
<evidence type="ECO:0000256" key="3">
    <source>
        <dbReference type="ARBA" id="ARBA00022729"/>
    </source>
</evidence>
<feature type="signal peptide" evidence="8">
    <location>
        <begin position="1"/>
        <end position="24"/>
    </location>
</feature>
<evidence type="ECO:0000256" key="1">
    <source>
        <dbReference type="ARBA" id="ARBA00004167"/>
    </source>
</evidence>
<sequence length="234" mass="24507">MHSAFLNVLFLLSMVCPRVQPTSASAFTKPSCQRTCGKLEIPYPFGIGIGSNCSISSPWFDIRCREGYEGNPHLAPGCHDIDECNNYPCHSNGICYNTPGSYNCSCHDGYSGDGKRNGSGCFQVPGSKNKVAIGVGLGSGMGLILLLSTCFWLKMFVKDGLVVRESGGGDGRGGCGGDDSGSEMGHRSGGGLVVQSSGGCVYGRNAVVVVVWCGGTINVIRSGVSSRGDSRNRQ</sequence>
<reference evidence="10" key="1">
    <citation type="submission" date="2023-05" db="EMBL/GenBank/DDBJ databases">
        <authorList>
            <person name="Huff M."/>
        </authorList>
    </citation>
    <scope>NUCLEOTIDE SEQUENCE</scope>
</reference>
<gene>
    <name evidence="10" type="ORF">FPE_LOCUS14604</name>
</gene>
<keyword evidence="3 8" id="KW-0732">Signal</keyword>
<dbReference type="PROSITE" id="PS00010">
    <property type="entry name" value="ASX_HYDROXYL"/>
    <property type="match status" value="1"/>
</dbReference>
<dbReference type="InterPro" id="IPR018097">
    <property type="entry name" value="EGF_Ca-bd_CS"/>
</dbReference>
<dbReference type="InterPro" id="IPR049883">
    <property type="entry name" value="NOTCH1_EGF-like"/>
</dbReference>
<dbReference type="GO" id="GO:0016020">
    <property type="term" value="C:membrane"/>
    <property type="evidence" value="ECO:0007669"/>
    <property type="project" value="UniProtKB-SubCell"/>
</dbReference>
<keyword evidence="11" id="KW-1185">Reference proteome</keyword>
<keyword evidence="7" id="KW-0472">Membrane</keyword>
<dbReference type="SUPFAM" id="SSF57196">
    <property type="entry name" value="EGF/Laminin"/>
    <property type="match status" value="1"/>
</dbReference>
<name>A0AAD1ZCY0_9LAMI</name>
<dbReference type="GO" id="GO:0005509">
    <property type="term" value="F:calcium ion binding"/>
    <property type="evidence" value="ECO:0007669"/>
    <property type="project" value="InterPro"/>
</dbReference>
<dbReference type="FunFam" id="2.10.25.10:FF:000038">
    <property type="entry name" value="Fibrillin 2"/>
    <property type="match status" value="1"/>
</dbReference>
<accession>A0AAD1ZCY0</accession>
<keyword evidence="7" id="KW-0812">Transmembrane</keyword>
<dbReference type="PANTHER" id="PTHR33491">
    <property type="entry name" value="OSJNBA0016N04.9 PROTEIN"/>
    <property type="match status" value="1"/>
</dbReference>
<dbReference type="PROSITE" id="PS01187">
    <property type="entry name" value="EGF_CA"/>
    <property type="match status" value="1"/>
</dbReference>